<dbReference type="GeneID" id="96281966"/>
<name>A0A640UJZ2_9ACTN</name>
<comment type="caution">
    <text evidence="3">The sequence shown here is derived from an EMBL/GenBank/DDBJ whole genome shotgun (WGS) entry which is preliminary data.</text>
</comment>
<dbReference type="PRINTS" id="PR00081">
    <property type="entry name" value="GDHRDH"/>
</dbReference>
<dbReference type="InterPro" id="IPR002347">
    <property type="entry name" value="SDR_fam"/>
</dbReference>
<dbReference type="InterPro" id="IPR036291">
    <property type="entry name" value="NAD(P)-bd_dom_sf"/>
</dbReference>
<dbReference type="PANTHER" id="PTHR24321">
    <property type="entry name" value="DEHYDROGENASES, SHORT CHAIN"/>
    <property type="match status" value="1"/>
</dbReference>
<dbReference type="Pfam" id="PF00106">
    <property type="entry name" value="adh_short"/>
    <property type="match status" value="1"/>
</dbReference>
<keyword evidence="4" id="KW-1185">Reference proteome</keyword>
<dbReference type="Proteomes" id="UP000431826">
    <property type="component" value="Unassembled WGS sequence"/>
</dbReference>
<evidence type="ECO:0000256" key="2">
    <source>
        <dbReference type="ARBA" id="ARBA00023002"/>
    </source>
</evidence>
<protein>
    <submittedName>
        <fullName evidence="3">Short-chain dehydrogenase</fullName>
    </submittedName>
</protein>
<evidence type="ECO:0000256" key="1">
    <source>
        <dbReference type="ARBA" id="ARBA00006484"/>
    </source>
</evidence>
<dbReference type="Gene3D" id="3.40.50.720">
    <property type="entry name" value="NAD(P)-binding Rossmann-like Domain"/>
    <property type="match status" value="1"/>
</dbReference>
<dbReference type="EMBL" id="BLIR01000001">
    <property type="protein sequence ID" value="GFE36117.1"/>
    <property type="molecule type" value="Genomic_DNA"/>
</dbReference>
<dbReference type="OrthoDB" id="3676637at2"/>
<dbReference type="RefSeq" id="WP_159742478.1">
    <property type="nucleotide sequence ID" value="NZ_BLIR01000001.1"/>
</dbReference>
<keyword evidence="2" id="KW-0560">Oxidoreductase</keyword>
<dbReference type="PANTHER" id="PTHR24321:SF14">
    <property type="entry name" value="SHORT-CHAIN TYPE DEHYDROGENASE_REDUCTASE BLR2146-RELATED"/>
    <property type="match status" value="1"/>
</dbReference>
<accession>A0A640UJZ2</accession>
<dbReference type="Pfam" id="PF13561">
    <property type="entry name" value="adh_short_C2"/>
    <property type="match status" value="1"/>
</dbReference>
<organism evidence="3 4">
    <name type="scientific">Streptomyces tubercidicus</name>
    <dbReference type="NCBI Taxonomy" id="47759"/>
    <lineage>
        <taxon>Bacteria</taxon>
        <taxon>Bacillati</taxon>
        <taxon>Actinomycetota</taxon>
        <taxon>Actinomycetes</taxon>
        <taxon>Kitasatosporales</taxon>
        <taxon>Streptomycetaceae</taxon>
        <taxon>Streptomyces</taxon>
    </lineage>
</organism>
<evidence type="ECO:0000313" key="3">
    <source>
        <dbReference type="EMBL" id="GFE36117.1"/>
    </source>
</evidence>
<evidence type="ECO:0000313" key="4">
    <source>
        <dbReference type="Proteomes" id="UP000431826"/>
    </source>
</evidence>
<sequence>MPTPAKPTPVPAPRTYLVTGAASGIGKATVAHLRAHGHTVIGADLQGTDITADLATPDGRKQLVDHARELTGGRLDAVIASAGLAQFVPRTVHVNYFGVVATLEGLRPLLAAGTNPRAVLLSSVASIHPADQTIVDAALAGDEEAAVTAAQAAVDRGEGYAIYGASKQAIARWLRRTAISDDWAATGIPLNAVAPGTTVTPMTEPMLADAEVRKAVDAGIPMPLRGHARPEQVAPLLAWLTSPENTHVTGQVIFLDGGADAVLRGDNVW</sequence>
<proteinExistence type="inferred from homology"/>
<gene>
    <name evidence="3" type="ORF">Stube_07900</name>
</gene>
<comment type="similarity">
    <text evidence="1">Belongs to the short-chain dehydrogenases/reductases (SDR) family.</text>
</comment>
<dbReference type="AlphaFoldDB" id="A0A640UJZ2"/>
<dbReference type="SUPFAM" id="SSF51735">
    <property type="entry name" value="NAD(P)-binding Rossmann-fold domains"/>
    <property type="match status" value="1"/>
</dbReference>
<reference evidence="3 4" key="1">
    <citation type="submission" date="2019-12" db="EMBL/GenBank/DDBJ databases">
        <title>Whole genome shotgun sequence of Streptomyces tubercidicus NBRC 13090.</title>
        <authorList>
            <person name="Ichikawa N."/>
            <person name="Kimura A."/>
            <person name="Kitahashi Y."/>
            <person name="Komaki H."/>
            <person name="Tamura T."/>
        </authorList>
    </citation>
    <scope>NUCLEOTIDE SEQUENCE [LARGE SCALE GENOMIC DNA]</scope>
    <source>
        <strain evidence="3 4">NBRC 13090</strain>
    </source>
</reference>
<dbReference type="GO" id="GO:0016491">
    <property type="term" value="F:oxidoreductase activity"/>
    <property type="evidence" value="ECO:0007669"/>
    <property type="project" value="UniProtKB-KW"/>
</dbReference>